<evidence type="ECO:0000313" key="2">
    <source>
        <dbReference type="Proteomes" id="UP000593571"/>
    </source>
</evidence>
<dbReference type="Proteomes" id="UP000593571">
    <property type="component" value="Unassembled WGS sequence"/>
</dbReference>
<reference evidence="1 2" key="1">
    <citation type="journal article" date="2020" name="Nature">
        <title>Six reference-quality genomes reveal evolution of bat adaptations.</title>
        <authorList>
            <person name="Jebb D."/>
            <person name="Huang Z."/>
            <person name="Pippel M."/>
            <person name="Hughes G.M."/>
            <person name="Lavrichenko K."/>
            <person name="Devanna P."/>
            <person name="Winkler S."/>
            <person name="Jermiin L.S."/>
            <person name="Skirmuntt E.C."/>
            <person name="Katzourakis A."/>
            <person name="Burkitt-Gray L."/>
            <person name="Ray D.A."/>
            <person name="Sullivan K.A.M."/>
            <person name="Roscito J.G."/>
            <person name="Kirilenko B.M."/>
            <person name="Davalos L.M."/>
            <person name="Corthals A.P."/>
            <person name="Power M.L."/>
            <person name="Jones G."/>
            <person name="Ransome R.D."/>
            <person name="Dechmann D.K.N."/>
            <person name="Locatelli A.G."/>
            <person name="Puechmaille S.J."/>
            <person name="Fedrigo O."/>
            <person name="Jarvis E.D."/>
            <person name="Hiller M."/>
            <person name="Vernes S.C."/>
            <person name="Myers E.W."/>
            <person name="Teeling E.C."/>
        </authorList>
    </citation>
    <scope>NUCLEOTIDE SEQUENCE [LARGE SCALE GENOMIC DNA]</scope>
    <source>
        <strain evidence="1">MRouAeg1</strain>
        <tissue evidence="1">Muscle</tissue>
    </source>
</reference>
<gene>
    <name evidence="1" type="ORF">HJG63_011704</name>
</gene>
<accession>A0A7J8GBW5</accession>
<proteinExistence type="predicted"/>
<dbReference type="EMBL" id="JACASE010000006">
    <property type="protein sequence ID" value="KAF6457159.1"/>
    <property type="molecule type" value="Genomic_DNA"/>
</dbReference>
<comment type="caution">
    <text evidence="1">The sequence shown here is derived from an EMBL/GenBank/DDBJ whole genome shotgun (WGS) entry which is preliminary data.</text>
</comment>
<name>A0A7J8GBW5_ROUAE</name>
<sequence length="144" mass="15399">MNGAPPSRDGSPRLNIPGPLSCLFQSLCFWGIFEEESWKRWLPVYLPHPSGQMGLRPTDTILGGCLCLSAVLNTELQFHCPSEGDGWSTPLASPAPPDPQSGAGAGGQGLGFALLLQYLMTPSGGPCAHRRRCTSIWLHISAQV</sequence>
<evidence type="ECO:0000313" key="1">
    <source>
        <dbReference type="EMBL" id="KAF6457159.1"/>
    </source>
</evidence>
<organism evidence="1 2">
    <name type="scientific">Rousettus aegyptiacus</name>
    <name type="common">Egyptian fruit bat</name>
    <name type="synonym">Pteropus aegyptiacus</name>
    <dbReference type="NCBI Taxonomy" id="9407"/>
    <lineage>
        <taxon>Eukaryota</taxon>
        <taxon>Metazoa</taxon>
        <taxon>Chordata</taxon>
        <taxon>Craniata</taxon>
        <taxon>Vertebrata</taxon>
        <taxon>Euteleostomi</taxon>
        <taxon>Mammalia</taxon>
        <taxon>Eutheria</taxon>
        <taxon>Laurasiatheria</taxon>
        <taxon>Chiroptera</taxon>
        <taxon>Yinpterochiroptera</taxon>
        <taxon>Pteropodoidea</taxon>
        <taxon>Pteropodidae</taxon>
        <taxon>Rousettinae</taxon>
        <taxon>Rousettus</taxon>
    </lineage>
</organism>
<keyword evidence="2" id="KW-1185">Reference proteome</keyword>
<dbReference type="AlphaFoldDB" id="A0A7J8GBW5"/>
<protein>
    <submittedName>
        <fullName evidence="1">Uncharacterized protein</fullName>
    </submittedName>
</protein>